<keyword evidence="1" id="KW-0175">Coiled coil</keyword>
<name>A0A2W5FM99_9BURK</name>
<reference evidence="3 4" key="1">
    <citation type="submission" date="2017-08" db="EMBL/GenBank/DDBJ databases">
        <title>Infants hospitalized years apart are colonized by the same room-sourced microbial strains.</title>
        <authorList>
            <person name="Brooks B."/>
            <person name="Olm M.R."/>
            <person name="Firek B.A."/>
            <person name="Baker R."/>
            <person name="Thomas B.C."/>
            <person name="Morowitz M.J."/>
            <person name="Banfield J.F."/>
        </authorList>
    </citation>
    <scope>NUCLEOTIDE SEQUENCE [LARGE SCALE GENOMIC DNA]</scope>
    <source>
        <strain evidence="3">S2_012_000_R2_81</strain>
    </source>
</reference>
<gene>
    <name evidence="3" type="ORF">DI603_11485</name>
</gene>
<protein>
    <recommendedName>
        <fullName evidence="2">KfrA N-terminal DNA-binding domain-containing protein</fullName>
    </recommendedName>
</protein>
<dbReference type="EMBL" id="QFOD01000009">
    <property type="protein sequence ID" value="PZP32072.1"/>
    <property type="molecule type" value="Genomic_DNA"/>
</dbReference>
<evidence type="ECO:0000313" key="3">
    <source>
        <dbReference type="EMBL" id="PZP32072.1"/>
    </source>
</evidence>
<dbReference type="AlphaFoldDB" id="A0A2W5FM99"/>
<sequence>MGGQDLAYEEVAAAADALVAAGRPATLGALRETLVSAAPSAIHVHLAAWRGAREKPLDDTALQVPPPLLAALGDWARQLAEQTSAGPRDGLSQVDAELTEALQGQEQLQAECDTLTGRLAGVSEELAECQALLAEREADIERLRGELRHARDIASEALVGKAKDQLAIEGKDAQLADLRQQLERNLAASAAASDARLAAEMELVGAATARDNLAAEVAELRAQLDARASARRTA</sequence>
<dbReference type="InterPro" id="IPR021104">
    <property type="entry name" value="KfrA_DNA-bd_N"/>
</dbReference>
<feature type="coiled-coil region" evidence="1">
    <location>
        <begin position="105"/>
        <end position="153"/>
    </location>
</feature>
<evidence type="ECO:0000313" key="4">
    <source>
        <dbReference type="Proteomes" id="UP000249633"/>
    </source>
</evidence>
<accession>A0A2W5FM99</accession>
<comment type="caution">
    <text evidence="3">The sequence shown here is derived from an EMBL/GenBank/DDBJ whole genome shotgun (WGS) entry which is preliminary data.</text>
</comment>
<organism evidence="3 4">
    <name type="scientific">Roseateles depolymerans</name>
    <dbReference type="NCBI Taxonomy" id="76731"/>
    <lineage>
        <taxon>Bacteria</taxon>
        <taxon>Pseudomonadati</taxon>
        <taxon>Pseudomonadota</taxon>
        <taxon>Betaproteobacteria</taxon>
        <taxon>Burkholderiales</taxon>
        <taxon>Sphaerotilaceae</taxon>
        <taxon>Roseateles</taxon>
    </lineage>
</organism>
<dbReference type="Proteomes" id="UP000249633">
    <property type="component" value="Unassembled WGS sequence"/>
</dbReference>
<evidence type="ECO:0000259" key="2">
    <source>
        <dbReference type="Pfam" id="PF11740"/>
    </source>
</evidence>
<feature type="domain" description="KfrA N-terminal DNA-binding" evidence="2">
    <location>
        <begin position="8"/>
        <end position="113"/>
    </location>
</feature>
<dbReference type="Pfam" id="PF11740">
    <property type="entry name" value="KfrA_N"/>
    <property type="match status" value="1"/>
</dbReference>
<evidence type="ECO:0000256" key="1">
    <source>
        <dbReference type="SAM" id="Coils"/>
    </source>
</evidence>
<proteinExistence type="predicted"/>